<dbReference type="AlphaFoldDB" id="A0A8R1J2W7"/>
<feature type="signal peptide" evidence="1">
    <location>
        <begin position="1"/>
        <end position="19"/>
    </location>
</feature>
<proteinExistence type="predicted"/>
<name>A0A8R1J2W7_CAEJA</name>
<feature type="chain" id="PRO_5035810924" evidence="1">
    <location>
        <begin position="20"/>
        <end position="78"/>
    </location>
</feature>
<evidence type="ECO:0000256" key="1">
    <source>
        <dbReference type="SAM" id="SignalP"/>
    </source>
</evidence>
<sequence>MRLVFRLLTSFLLVELANSYISSDYGVNSEKDKSIEESNWVDETEIRQRLSQITQEKFSHHYHERPVCISNLLKRSMR</sequence>
<organism evidence="2 3">
    <name type="scientific">Caenorhabditis japonica</name>
    <dbReference type="NCBI Taxonomy" id="281687"/>
    <lineage>
        <taxon>Eukaryota</taxon>
        <taxon>Metazoa</taxon>
        <taxon>Ecdysozoa</taxon>
        <taxon>Nematoda</taxon>
        <taxon>Chromadorea</taxon>
        <taxon>Rhabditida</taxon>
        <taxon>Rhabditina</taxon>
        <taxon>Rhabditomorpha</taxon>
        <taxon>Rhabditoidea</taxon>
        <taxon>Rhabditidae</taxon>
        <taxon>Peloderinae</taxon>
        <taxon>Caenorhabditis</taxon>
    </lineage>
</organism>
<reference evidence="2" key="2">
    <citation type="submission" date="2022-06" db="UniProtKB">
        <authorList>
            <consortium name="EnsemblMetazoa"/>
        </authorList>
    </citation>
    <scope>IDENTIFICATION</scope>
    <source>
        <strain evidence="2">DF5081</strain>
    </source>
</reference>
<reference evidence="3" key="1">
    <citation type="submission" date="2010-08" db="EMBL/GenBank/DDBJ databases">
        <authorList>
            <consortium name="Caenorhabditis japonica Sequencing Consortium"/>
            <person name="Wilson R.K."/>
        </authorList>
    </citation>
    <scope>NUCLEOTIDE SEQUENCE [LARGE SCALE GENOMIC DNA]</scope>
    <source>
        <strain evidence="3">DF5081</strain>
    </source>
</reference>
<evidence type="ECO:0000313" key="3">
    <source>
        <dbReference type="Proteomes" id="UP000005237"/>
    </source>
</evidence>
<accession>A0A8R1J2W7</accession>
<protein>
    <submittedName>
        <fullName evidence="2">Uncharacterized protein</fullName>
    </submittedName>
</protein>
<keyword evidence="3" id="KW-1185">Reference proteome</keyword>
<dbReference type="EnsemblMetazoa" id="CJA42522.1">
    <property type="protein sequence ID" value="CJA42522.1"/>
    <property type="gene ID" value="WBGene00218370"/>
</dbReference>
<dbReference type="Proteomes" id="UP000005237">
    <property type="component" value="Unassembled WGS sequence"/>
</dbReference>
<keyword evidence="1" id="KW-0732">Signal</keyword>
<evidence type="ECO:0000313" key="2">
    <source>
        <dbReference type="EnsemblMetazoa" id="CJA42522.1"/>
    </source>
</evidence>